<dbReference type="AlphaFoldDB" id="A0A383BI51"/>
<proteinExistence type="predicted"/>
<sequence length="85" mass="9083">MVFANQVLQHLVLSAAPIATPTAIHTGSFVAAKTAAPIAVPTPIQFPAMSELLNILFIFIDSETTNGLLDHKENPLRGCTSNVKR</sequence>
<accession>A0A383BI51</accession>
<dbReference type="EMBL" id="UINC01200534">
    <property type="protein sequence ID" value="SVE19463.1"/>
    <property type="molecule type" value="Genomic_DNA"/>
</dbReference>
<gene>
    <name evidence="1" type="ORF">METZ01_LOCUS472317</name>
</gene>
<organism evidence="1">
    <name type="scientific">marine metagenome</name>
    <dbReference type="NCBI Taxonomy" id="408172"/>
    <lineage>
        <taxon>unclassified sequences</taxon>
        <taxon>metagenomes</taxon>
        <taxon>ecological metagenomes</taxon>
    </lineage>
</organism>
<reference evidence="1" key="1">
    <citation type="submission" date="2018-05" db="EMBL/GenBank/DDBJ databases">
        <authorList>
            <person name="Lanie J.A."/>
            <person name="Ng W.-L."/>
            <person name="Kazmierczak K.M."/>
            <person name="Andrzejewski T.M."/>
            <person name="Davidsen T.M."/>
            <person name="Wayne K.J."/>
            <person name="Tettelin H."/>
            <person name="Glass J.I."/>
            <person name="Rusch D."/>
            <person name="Podicherti R."/>
            <person name="Tsui H.-C.T."/>
            <person name="Winkler M.E."/>
        </authorList>
    </citation>
    <scope>NUCLEOTIDE SEQUENCE</scope>
</reference>
<evidence type="ECO:0000313" key="1">
    <source>
        <dbReference type="EMBL" id="SVE19463.1"/>
    </source>
</evidence>
<name>A0A383BI51_9ZZZZ</name>
<protein>
    <submittedName>
        <fullName evidence="1">Uncharacterized protein</fullName>
    </submittedName>
</protein>